<keyword evidence="3" id="KW-1185">Reference proteome</keyword>
<evidence type="ECO:0000313" key="3">
    <source>
        <dbReference type="Proteomes" id="UP001501321"/>
    </source>
</evidence>
<organism evidence="2 3">
    <name type="scientific">Pseudaeromonas paramecii</name>
    <dbReference type="NCBI Taxonomy" id="2138166"/>
    <lineage>
        <taxon>Bacteria</taxon>
        <taxon>Pseudomonadati</taxon>
        <taxon>Pseudomonadota</taxon>
        <taxon>Gammaproteobacteria</taxon>
        <taxon>Aeromonadales</taxon>
        <taxon>Aeromonadaceae</taxon>
        <taxon>Pseudaeromonas</taxon>
    </lineage>
</organism>
<dbReference type="EMBL" id="BAABFC010000001">
    <property type="protein sequence ID" value="GAA4493608.1"/>
    <property type="molecule type" value="Genomic_DNA"/>
</dbReference>
<protein>
    <submittedName>
        <fullName evidence="2">Uncharacterized protein</fullName>
    </submittedName>
</protein>
<proteinExistence type="predicted"/>
<gene>
    <name evidence="2" type="ORF">GCM10023095_04160</name>
</gene>
<name>A0ABP8PZ57_9GAMM</name>
<feature type="region of interest" description="Disordered" evidence="1">
    <location>
        <begin position="1"/>
        <end position="30"/>
    </location>
</feature>
<evidence type="ECO:0000313" key="2">
    <source>
        <dbReference type="EMBL" id="GAA4493608.1"/>
    </source>
</evidence>
<evidence type="ECO:0000256" key="1">
    <source>
        <dbReference type="SAM" id="MobiDB-lite"/>
    </source>
</evidence>
<dbReference type="Proteomes" id="UP001501321">
    <property type="component" value="Unassembled WGS sequence"/>
</dbReference>
<accession>A0ABP8PZ57</accession>
<reference evidence="3" key="1">
    <citation type="journal article" date="2019" name="Int. J. Syst. Evol. Microbiol.">
        <title>The Global Catalogue of Microorganisms (GCM) 10K type strain sequencing project: providing services to taxonomists for standard genome sequencing and annotation.</title>
        <authorList>
            <consortium name="The Broad Institute Genomics Platform"/>
            <consortium name="The Broad Institute Genome Sequencing Center for Infectious Disease"/>
            <person name="Wu L."/>
            <person name="Ma J."/>
        </authorList>
    </citation>
    <scope>NUCLEOTIDE SEQUENCE [LARGE SCALE GENOMIC DNA]</scope>
    <source>
        <strain evidence="3">JCM 32226</strain>
    </source>
</reference>
<comment type="caution">
    <text evidence="2">The sequence shown here is derived from an EMBL/GenBank/DDBJ whole genome shotgun (WGS) entry which is preliminary data.</text>
</comment>
<sequence length="69" mass="7548">MDTRDPSRRWGHNTGSQRWINAPGAGGHLGKTRAQLKEGALQNGLPELVVIPNDREGLAQKGAILFFQL</sequence>